<reference evidence="1 2" key="1">
    <citation type="submission" date="2019-05" db="EMBL/GenBank/DDBJ databases">
        <title>Flagellimonas sp. AsT0115, sp. nov., isolated from a marine red algae, Asparagopsis taxiformis.</title>
        <authorList>
            <person name="Kim J."/>
            <person name="Jeong S.E."/>
            <person name="Jeon C.O."/>
        </authorList>
    </citation>
    <scope>NUCLEOTIDE SEQUENCE [LARGE SCALE GENOMIC DNA]</scope>
    <source>
        <strain evidence="1 2">AsT0115</strain>
    </source>
</reference>
<dbReference type="SUPFAM" id="SSF53448">
    <property type="entry name" value="Nucleotide-diphospho-sugar transferases"/>
    <property type="match status" value="1"/>
</dbReference>
<dbReference type="PANTHER" id="PTHR21485">
    <property type="entry name" value="HAD SUPERFAMILY MEMBERS CMAS AND KDSC"/>
    <property type="match status" value="1"/>
</dbReference>
<proteinExistence type="predicted"/>
<sequence length="234" mass="26709">MKPLVVIPVRGGSKGIPNKNIKKLKGKPLIEYTLDAAKEVFPIEQICISTDSVEIKNVAEKNGLEVPFLRPDELATDTASTYDVLIHALEFYEKKGYSPEVVIILQATSPFRGAKHILEALKLFDDEMDMLVSVKETKSNPYYVLFEEDNNGWLVKSKSGDFTRRQDCPQVWEYNGAIYIINTESLRKSSILNFQKIKKYVMEDVNSLDLDTPLDWMIAEKLLETKEFVRALNQ</sequence>
<dbReference type="InterPro" id="IPR003329">
    <property type="entry name" value="Cytidylyl_trans"/>
</dbReference>
<dbReference type="InterPro" id="IPR050793">
    <property type="entry name" value="CMP-NeuNAc_synthase"/>
</dbReference>
<dbReference type="GO" id="GO:0016779">
    <property type="term" value="F:nucleotidyltransferase activity"/>
    <property type="evidence" value="ECO:0007669"/>
    <property type="project" value="UniProtKB-KW"/>
</dbReference>
<name>A0ABY2WKJ1_9FLAO</name>
<dbReference type="EMBL" id="VCNI01000002">
    <property type="protein sequence ID" value="TMU55057.1"/>
    <property type="molecule type" value="Genomic_DNA"/>
</dbReference>
<dbReference type="InterPro" id="IPR029044">
    <property type="entry name" value="Nucleotide-diphossugar_trans"/>
</dbReference>
<keyword evidence="1" id="KW-0548">Nucleotidyltransferase</keyword>
<protein>
    <submittedName>
        <fullName evidence="1">Acylneuraminate cytidylyltransferase family protein</fullName>
    </submittedName>
</protein>
<comment type="caution">
    <text evidence="1">The sequence shown here is derived from an EMBL/GenBank/DDBJ whole genome shotgun (WGS) entry which is preliminary data.</text>
</comment>
<accession>A0ABY2WKJ1</accession>
<organism evidence="1 2">
    <name type="scientific">Flagellimonas algicola</name>
    <dbReference type="NCBI Taxonomy" id="2583815"/>
    <lineage>
        <taxon>Bacteria</taxon>
        <taxon>Pseudomonadati</taxon>
        <taxon>Bacteroidota</taxon>
        <taxon>Flavobacteriia</taxon>
        <taxon>Flavobacteriales</taxon>
        <taxon>Flavobacteriaceae</taxon>
        <taxon>Flagellimonas</taxon>
    </lineage>
</organism>
<evidence type="ECO:0000313" key="1">
    <source>
        <dbReference type="EMBL" id="TMU55057.1"/>
    </source>
</evidence>
<dbReference type="RefSeq" id="WP_138836814.1">
    <property type="nucleotide sequence ID" value="NZ_VCNI01000002.1"/>
</dbReference>
<dbReference type="Proteomes" id="UP000751614">
    <property type="component" value="Unassembled WGS sequence"/>
</dbReference>
<keyword evidence="2" id="KW-1185">Reference proteome</keyword>
<dbReference type="Gene3D" id="3.90.550.10">
    <property type="entry name" value="Spore Coat Polysaccharide Biosynthesis Protein SpsA, Chain A"/>
    <property type="match status" value="1"/>
</dbReference>
<keyword evidence="1" id="KW-0808">Transferase</keyword>
<gene>
    <name evidence="1" type="ORF">FGG15_12780</name>
</gene>
<evidence type="ECO:0000313" key="2">
    <source>
        <dbReference type="Proteomes" id="UP000751614"/>
    </source>
</evidence>
<dbReference type="Pfam" id="PF02348">
    <property type="entry name" value="CTP_transf_3"/>
    <property type="match status" value="1"/>
</dbReference>
<dbReference type="CDD" id="cd02513">
    <property type="entry name" value="CMP-NeuAc_Synthase"/>
    <property type="match status" value="1"/>
</dbReference>
<dbReference type="PANTHER" id="PTHR21485:SF6">
    <property type="entry name" value="N-ACYLNEURAMINATE CYTIDYLYLTRANSFERASE-RELATED"/>
    <property type="match status" value="1"/>
</dbReference>